<feature type="domain" description="Response regulatory" evidence="16">
    <location>
        <begin position="1081"/>
        <end position="1196"/>
    </location>
</feature>
<evidence type="ECO:0000256" key="11">
    <source>
        <dbReference type="ARBA" id="ARBA00023163"/>
    </source>
</evidence>
<dbReference type="EMBL" id="JAPDPI010000020">
    <property type="protein sequence ID" value="MCW3806156.1"/>
    <property type="molecule type" value="Genomic_DNA"/>
</dbReference>
<dbReference type="SUPFAM" id="SSF47384">
    <property type="entry name" value="Homodimeric domain of signal transducing histidine kinase"/>
    <property type="match status" value="1"/>
</dbReference>
<dbReference type="Gene3D" id="3.40.50.2300">
    <property type="match status" value="1"/>
</dbReference>
<keyword evidence="11" id="KW-0804">Transcription</keyword>
<dbReference type="PANTHER" id="PTHR43547:SF2">
    <property type="entry name" value="HYBRID SIGNAL TRANSDUCTION HISTIDINE KINASE C"/>
    <property type="match status" value="1"/>
</dbReference>
<dbReference type="Gene3D" id="1.10.287.130">
    <property type="match status" value="1"/>
</dbReference>
<dbReference type="CDD" id="cd00082">
    <property type="entry name" value="HisKA"/>
    <property type="match status" value="1"/>
</dbReference>
<keyword evidence="3 12" id="KW-0597">Phosphoprotein</keyword>
<evidence type="ECO:0000256" key="12">
    <source>
        <dbReference type="PROSITE-ProRule" id="PRU00169"/>
    </source>
</evidence>
<evidence type="ECO:0000259" key="16">
    <source>
        <dbReference type="PROSITE" id="PS50110"/>
    </source>
</evidence>
<evidence type="ECO:0000313" key="17">
    <source>
        <dbReference type="EMBL" id="MCW3806156.1"/>
    </source>
</evidence>
<dbReference type="InterPro" id="IPR011110">
    <property type="entry name" value="Reg_prop"/>
</dbReference>
<evidence type="ECO:0000256" key="8">
    <source>
        <dbReference type="ARBA" id="ARBA00023012"/>
    </source>
</evidence>
<keyword evidence="18" id="KW-1185">Reference proteome</keyword>
<dbReference type="GO" id="GO:0000155">
    <property type="term" value="F:phosphorelay sensor kinase activity"/>
    <property type="evidence" value="ECO:0007669"/>
    <property type="project" value="InterPro"/>
</dbReference>
<sequence>MRHSQIIVILLFLIGLPGFSVSQTISFEHLDVGDGLSQNGIHSIAFDDFGNLWVGTLNGLNRYNGFEFEIYKSNTNDTTSISGNNIVSVCNAKDGDVWVATESGVINLYHANSNRFTRLDKKWVEGVNISRSIKMSEDENGDLWLVDGNRVLVINPFKNRSRLIEHQRNVRGFVEHDAKGILLYGDFGIEHLYTENDEIARELLLTGDVHKMSGTKDSIVCLQGTDVISLRNDLTVKNKLFSIERQDIARIGNMLLANNDIWMTVGNAIHIYENTPKGVQKKQISLNLSSLTSFYGRQITNMVADNKGNVWIGTYKNGLNYYSRYKNQFKHINWDYSNDISKTVEPVRAICKLSNNDVWFGFDSEGIGVIHPDGKQEYFDNCHDKNNKQKKIAGVRKILEDSDGNIFVGIRSGVCLYNRKQKRFDRLNIIFPDINFSNCYAIQQYDSTSVLIASNSGIYRISIGTKKAELLYDNLSGTAIRDIKVDHNKNIWAATDGSGLVFINGESGKSVFYNESNANITEGKIYSLEIDASNIWLATNSGLNQFNSITRTVEKVFLEEHGLSNNIVYSVDLDLDNNLWMSTNKGISKLDMKTQKISTFLNSYVFMDDAYLKGKDGTLYFGGYTGIVAFKPEDLKIANNLPVPFVQQFELDGQVVNAGDTISNNVLLMEKVNRLKMLELSYKQNNFSFIVNATPYEVPNNYIFRYKLSPWDKDWVYNKPGDLKLRFTNVQPGKYLLQVQVTDGSNNRSGIKNLEIVITPPFWKTLSFQLALLFFLAIMVFGVFRLKLQQVKKRNIWLANKVDEQTKDLLIKNKEIQEIADKLHDADQAKLRFFTNVSHEFRTPLTIILGYLENLEKENSRHIRHIIKDNATRLLRLVNQLIEFRKIDLKQVRVNYSNVELAGFINNIVLSFKILAQKKNIQLVTDLEEKLWVSTDADKLEKIVYNLISNAIKYTDEDEQVIIRLISDENDYLIEVIDTGKGISEEEQKLIFERFYRADFQSKDVGHGIGLSMVKELTDLLEGSLGLYSEVDKGTRFSLRFKKRKVSDNLSTINLPQTPIQQSSVEDYQKDVPLVDIKDIQILLVEDNYDLRTFIKNTLSANFKVLEADNGKQAIDILKSHVPDLIISDIMMPVMDGFEFCKQVKKNINTSHIPLIFLTAKSEDVSKVEGFSLGIDDYIEKPFSKSVFIARINALIKNRMELKKQFKSLDIKDSIKNGKVSKRDVEFWNQLNNCIVSNLSNADYNTEMLSEEMNMSRSTFYRKFKSLTGENISDYIRKVRLHKAAELLAEKKLKISEISQEVGFSSVAQFRIKFKEQFGKNPSEY</sequence>
<dbReference type="PANTHER" id="PTHR43547">
    <property type="entry name" value="TWO-COMPONENT HISTIDINE KINASE"/>
    <property type="match status" value="1"/>
</dbReference>
<evidence type="ECO:0000256" key="5">
    <source>
        <dbReference type="ARBA" id="ARBA00022741"/>
    </source>
</evidence>
<dbReference type="SMART" id="SM00342">
    <property type="entry name" value="HTH_ARAC"/>
    <property type="match status" value="1"/>
</dbReference>
<dbReference type="FunFam" id="3.30.565.10:FF:000037">
    <property type="entry name" value="Hybrid sensor histidine kinase/response regulator"/>
    <property type="match status" value="1"/>
</dbReference>
<keyword evidence="4" id="KW-0808">Transferase</keyword>
<dbReference type="PROSITE" id="PS00041">
    <property type="entry name" value="HTH_ARAC_FAMILY_1"/>
    <property type="match status" value="1"/>
</dbReference>
<reference evidence="17" key="1">
    <citation type="submission" date="2022-10" db="EMBL/GenBank/DDBJ databases">
        <authorList>
            <person name="Yu W.X."/>
        </authorList>
    </citation>
    <scope>NUCLEOTIDE SEQUENCE</scope>
    <source>
        <strain evidence="17">D04</strain>
    </source>
</reference>
<keyword evidence="9" id="KW-0805">Transcription regulation</keyword>
<dbReference type="InterPro" id="IPR003594">
    <property type="entry name" value="HATPase_dom"/>
</dbReference>
<dbReference type="Gene3D" id="2.60.40.10">
    <property type="entry name" value="Immunoglobulins"/>
    <property type="match status" value="1"/>
</dbReference>
<dbReference type="Pfam" id="PF07494">
    <property type="entry name" value="Reg_prop"/>
    <property type="match status" value="2"/>
</dbReference>
<dbReference type="InterPro" id="IPR011123">
    <property type="entry name" value="Y_Y_Y"/>
</dbReference>
<dbReference type="SUPFAM" id="SSF52172">
    <property type="entry name" value="CheY-like"/>
    <property type="match status" value="1"/>
</dbReference>
<dbReference type="InterPro" id="IPR011006">
    <property type="entry name" value="CheY-like_superfamily"/>
</dbReference>
<evidence type="ECO:0000313" key="18">
    <source>
        <dbReference type="Proteomes" id="UP001207408"/>
    </source>
</evidence>
<dbReference type="InterPro" id="IPR036890">
    <property type="entry name" value="HATPase_C_sf"/>
</dbReference>
<dbReference type="Gene3D" id="3.30.565.10">
    <property type="entry name" value="Histidine kinase-like ATPase, C-terminal domain"/>
    <property type="match status" value="1"/>
</dbReference>
<feature type="domain" description="HTH araC/xylS-type" evidence="14">
    <location>
        <begin position="1229"/>
        <end position="1325"/>
    </location>
</feature>
<gene>
    <name evidence="17" type="ORF">OM074_11015</name>
</gene>
<comment type="caution">
    <text evidence="17">The sequence shown here is derived from an EMBL/GenBank/DDBJ whole genome shotgun (WGS) entry which is preliminary data.</text>
</comment>
<dbReference type="PROSITE" id="PS50110">
    <property type="entry name" value="RESPONSE_REGULATORY"/>
    <property type="match status" value="1"/>
</dbReference>
<dbReference type="PROSITE" id="PS01124">
    <property type="entry name" value="HTH_ARAC_FAMILY_2"/>
    <property type="match status" value="1"/>
</dbReference>
<dbReference type="GO" id="GO:0005524">
    <property type="term" value="F:ATP binding"/>
    <property type="evidence" value="ECO:0007669"/>
    <property type="project" value="UniProtKB-KW"/>
</dbReference>
<organism evidence="17 18">
    <name type="scientific">Plebeiibacterium marinum</name>
    <dbReference type="NCBI Taxonomy" id="2992111"/>
    <lineage>
        <taxon>Bacteria</taxon>
        <taxon>Pseudomonadati</taxon>
        <taxon>Bacteroidota</taxon>
        <taxon>Bacteroidia</taxon>
        <taxon>Marinilabiliales</taxon>
        <taxon>Marinilabiliaceae</taxon>
        <taxon>Plebeiibacterium</taxon>
    </lineage>
</organism>
<keyword evidence="7" id="KW-0067">ATP-binding</keyword>
<dbReference type="InterPro" id="IPR013783">
    <property type="entry name" value="Ig-like_fold"/>
</dbReference>
<feature type="transmembrane region" description="Helical" evidence="13">
    <location>
        <begin position="766"/>
        <end position="784"/>
    </location>
</feature>
<dbReference type="InterPro" id="IPR036097">
    <property type="entry name" value="HisK_dim/P_sf"/>
</dbReference>
<dbReference type="PRINTS" id="PR00344">
    <property type="entry name" value="BCTRLSENSOR"/>
</dbReference>
<keyword evidence="13" id="KW-1133">Transmembrane helix</keyword>
<dbReference type="InterPro" id="IPR001789">
    <property type="entry name" value="Sig_transdc_resp-reg_receiver"/>
</dbReference>
<evidence type="ECO:0000256" key="13">
    <source>
        <dbReference type="SAM" id="Phobius"/>
    </source>
</evidence>
<dbReference type="SUPFAM" id="SSF63829">
    <property type="entry name" value="Calcium-dependent phosphotriesterase"/>
    <property type="match status" value="3"/>
</dbReference>
<evidence type="ECO:0000256" key="3">
    <source>
        <dbReference type="ARBA" id="ARBA00022553"/>
    </source>
</evidence>
<dbReference type="Pfam" id="PF12833">
    <property type="entry name" value="HTH_18"/>
    <property type="match status" value="1"/>
</dbReference>
<dbReference type="EC" id="2.7.13.3" evidence="2"/>
<dbReference type="Pfam" id="PF00512">
    <property type="entry name" value="HisKA"/>
    <property type="match status" value="1"/>
</dbReference>
<dbReference type="SMART" id="SM00387">
    <property type="entry name" value="HATPase_c"/>
    <property type="match status" value="1"/>
</dbReference>
<feature type="modified residue" description="4-aspartylphosphate" evidence="12">
    <location>
        <position position="1129"/>
    </location>
</feature>
<dbReference type="PROSITE" id="PS50109">
    <property type="entry name" value="HIS_KIN"/>
    <property type="match status" value="1"/>
</dbReference>
<name>A0AAE3ME29_9BACT</name>
<dbReference type="SMART" id="SM00448">
    <property type="entry name" value="REC"/>
    <property type="match status" value="1"/>
</dbReference>
<dbReference type="Proteomes" id="UP001207408">
    <property type="component" value="Unassembled WGS sequence"/>
</dbReference>
<protein>
    <recommendedName>
        <fullName evidence="2">histidine kinase</fullName>
        <ecNumber evidence="2">2.7.13.3</ecNumber>
    </recommendedName>
</protein>
<dbReference type="Gene3D" id="2.130.10.10">
    <property type="entry name" value="YVTN repeat-like/Quinoprotein amine dehydrogenase"/>
    <property type="match status" value="3"/>
</dbReference>
<dbReference type="InterPro" id="IPR003661">
    <property type="entry name" value="HisK_dim/P_dom"/>
</dbReference>
<keyword evidence="5" id="KW-0547">Nucleotide-binding</keyword>
<dbReference type="Gene3D" id="1.10.10.60">
    <property type="entry name" value="Homeodomain-like"/>
    <property type="match status" value="2"/>
</dbReference>
<evidence type="ECO:0000256" key="2">
    <source>
        <dbReference type="ARBA" id="ARBA00012438"/>
    </source>
</evidence>
<dbReference type="RefSeq" id="WP_301199528.1">
    <property type="nucleotide sequence ID" value="NZ_JAPDPI010000020.1"/>
</dbReference>
<evidence type="ECO:0000256" key="7">
    <source>
        <dbReference type="ARBA" id="ARBA00022840"/>
    </source>
</evidence>
<accession>A0AAE3ME29</accession>
<dbReference type="InterPro" id="IPR009057">
    <property type="entry name" value="Homeodomain-like_sf"/>
</dbReference>
<proteinExistence type="predicted"/>
<evidence type="ECO:0000256" key="10">
    <source>
        <dbReference type="ARBA" id="ARBA00023125"/>
    </source>
</evidence>
<dbReference type="CDD" id="cd00075">
    <property type="entry name" value="HATPase"/>
    <property type="match status" value="1"/>
</dbReference>
<dbReference type="SUPFAM" id="SSF55874">
    <property type="entry name" value="ATPase domain of HSP90 chaperone/DNA topoisomerase II/histidine kinase"/>
    <property type="match status" value="1"/>
</dbReference>
<comment type="catalytic activity">
    <reaction evidence="1">
        <text>ATP + protein L-histidine = ADP + protein N-phospho-L-histidine.</text>
        <dbReference type="EC" id="2.7.13.3"/>
    </reaction>
</comment>
<dbReference type="InterPro" id="IPR004358">
    <property type="entry name" value="Sig_transdc_His_kin-like_C"/>
</dbReference>
<dbReference type="InterPro" id="IPR005467">
    <property type="entry name" value="His_kinase_dom"/>
</dbReference>
<evidence type="ECO:0000259" key="14">
    <source>
        <dbReference type="PROSITE" id="PS01124"/>
    </source>
</evidence>
<evidence type="ECO:0000256" key="9">
    <source>
        <dbReference type="ARBA" id="ARBA00023015"/>
    </source>
</evidence>
<dbReference type="Pfam" id="PF00072">
    <property type="entry name" value="Response_reg"/>
    <property type="match status" value="1"/>
</dbReference>
<dbReference type="CDD" id="cd17574">
    <property type="entry name" value="REC_OmpR"/>
    <property type="match status" value="1"/>
</dbReference>
<dbReference type="InterPro" id="IPR018062">
    <property type="entry name" value="HTH_AraC-typ_CS"/>
</dbReference>
<dbReference type="GO" id="GO:0003700">
    <property type="term" value="F:DNA-binding transcription factor activity"/>
    <property type="evidence" value="ECO:0007669"/>
    <property type="project" value="InterPro"/>
</dbReference>
<keyword evidence="8" id="KW-0902">Two-component regulatory system</keyword>
<evidence type="ECO:0000256" key="4">
    <source>
        <dbReference type="ARBA" id="ARBA00022679"/>
    </source>
</evidence>
<dbReference type="InterPro" id="IPR015943">
    <property type="entry name" value="WD40/YVTN_repeat-like_dom_sf"/>
</dbReference>
<feature type="domain" description="Histidine kinase" evidence="15">
    <location>
        <begin position="836"/>
        <end position="1045"/>
    </location>
</feature>
<evidence type="ECO:0000259" key="15">
    <source>
        <dbReference type="PROSITE" id="PS50109"/>
    </source>
</evidence>
<keyword evidence="6" id="KW-0418">Kinase</keyword>
<dbReference type="SUPFAM" id="SSF46689">
    <property type="entry name" value="Homeodomain-like"/>
    <property type="match status" value="1"/>
</dbReference>
<dbReference type="Pfam" id="PF07495">
    <property type="entry name" value="Y_Y_Y"/>
    <property type="match status" value="1"/>
</dbReference>
<dbReference type="GO" id="GO:0043565">
    <property type="term" value="F:sequence-specific DNA binding"/>
    <property type="evidence" value="ECO:0007669"/>
    <property type="project" value="InterPro"/>
</dbReference>
<evidence type="ECO:0000256" key="6">
    <source>
        <dbReference type="ARBA" id="ARBA00022777"/>
    </source>
</evidence>
<keyword evidence="13" id="KW-0812">Transmembrane</keyword>
<keyword evidence="10" id="KW-0238">DNA-binding</keyword>
<evidence type="ECO:0000256" key="1">
    <source>
        <dbReference type="ARBA" id="ARBA00000085"/>
    </source>
</evidence>
<keyword evidence="13" id="KW-0472">Membrane</keyword>
<dbReference type="Pfam" id="PF02518">
    <property type="entry name" value="HATPase_c"/>
    <property type="match status" value="1"/>
</dbReference>
<dbReference type="SMART" id="SM00388">
    <property type="entry name" value="HisKA"/>
    <property type="match status" value="1"/>
</dbReference>
<dbReference type="InterPro" id="IPR018060">
    <property type="entry name" value="HTH_AraC"/>
</dbReference>